<dbReference type="RefSeq" id="WP_140988965.1">
    <property type="nucleotide sequence ID" value="NZ_VHIQ01000001.1"/>
</dbReference>
<dbReference type="CDD" id="cd12105">
    <property type="entry name" value="HmuY"/>
    <property type="match status" value="1"/>
</dbReference>
<keyword evidence="3" id="KW-1185">Reference proteome</keyword>
<dbReference type="Pfam" id="PF14064">
    <property type="entry name" value="HmuY"/>
    <property type="match status" value="1"/>
</dbReference>
<protein>
    <recommendedName>
        <fullName evidence="4">HmuY protein</fullName>
    </recommendedName>
</protein>
<evidence type="ECO:0000313" key="2">
    <source>
        <dbReference type="EMBL" id="TPV35955.1"/>
    </source>
</evidence>
<reference evidence="2 3" key="1">
    <citation type="submission" date="2019-06" db="EMBL/GenBank/DDBJ databases">
        <title>Flavobacteriaceae Paucihalobacterium erythroidium CWB-1, complete genome.</title>
        <authorList>
            <person name="Wu S."/>
        </authorList>
    </citation>
    <scope>NUCLEOTIDE SEQUENCE [LARGE SCALE GENOMIC DNA]</scope>
    <source>
        <strain evidence="2 3">CWB-1</strain>
    </source>
</reference>
<feature type="chain" id="PRO_5021446553" description="HmuY protein" evidence="1">
    <location>
        <begin position="21"/>
        <end position="207"/>
    </location>
</feature>
<name>A0A506PRZ1_9FLAO</name>
<dbReference type="InterPro" id="IPR025921">
    <property type="entry name" value="HmuY"/>
</dbReference>
<accession>A0A506PRZ1</accession>
<dbReference type="OrthoDB" id="5510929at2"/>
<feature type="signal peptide" evidence="1">
    <location>
        <begin position="1"/>
        <end position="20"/>
    </location>
</feature>
<sequence length="207" mass="22608">MKTIKLLFLSIFLISIVSCSNEDDNTVLLEVQTETVLNLHAPQIGGQGQPISGAFTKFSFETGTVTTSDTNWDIAFRGTTIIVNGGESLGTNDEPVRTGNAAAYIANGTMASVTEVDTDLLIADSTNGYAIPSGSGNGWYLYNPQLFLVTPIAGKILVFRTHDGRYAKVEILSYYQDAPENPNAMVDEGRYYTFNYVYQPNEDVTTF</sequence>
<dbReference type="PROSITE" id="PS51257">
    <property type="entry name" value="PROKAR_LIPOPROTEIN"/>
    <property type="match status" value="1"/>
</dbReference>
<dbReference type="EMBL" id="VHIQ01000001">
    <property type="protein sequence ID" value="TPV35955.1"/>
    <property type="molecule type" value="Genomic_DNA"/>
</dbReference>
<comment type="caution">
    <text evidence="2">The sequence shown here is derived from an EMBL/GenBank/DDBJ whole genome shotgun (WGS) entry which is preliminary data.</text>
</comment>
<dbReference type="AlphaFoldDB" id="A0A506PRZ1"/>
<evidence type="ECO:0000313" key="3">
    <source>
        <dbReference type="Proteomes" id="UP000317332"/>
    </source>
</evidence>
<evidence type="ECO:0008006" key="4">
    <source>
        <dbReference type="Google" id="ProtNLM"/>
    </source>
</evidence>
<organism evidence="2 3">
    <name type="scientific">Paucihalobacter ruber</name>
    <dbReference type="NCBI Taxonomy" id="2567861"/>
    <lineage>
        <taxon>Bacteria</taxon>
        <taxon>Pseudomonadati</taxon>
        <taxon>Bacteroidota</taxon>
        <taxon>Flavobacteriia</taxon>
        <taxon>Flavobacteriales</taxon>
        <taxon>Flavobacteriaceae</taxon>
        <taxon>Paucihalobacter</taxon>
    </lineage>
</organism>
<dbReference type="Proteomes" id="UP000317332">
    <property type="component" value="Unassembled WGS sequence"/>
</dbReference>
<gene>
    <name evidence="2" type="ORF">FJ651_03275</name>
</gene>
<keyword evidence="1" id="KW-0732">Signal</keyword>
<evidence type="ECO:0000256" key="1">
    <source>
        <dbReference type="SAM" id="SignalP"/>
    </source>
</evidence>
<proteinExistence type="predicted"/>